<name>A0ABX8WI61_9HYPH</name>
<dbReference type="EMBL" id="CP080590">
    <property type="protein sequence ID" value="QYO78401.1"/>
    <property type="molecule type" value="Genomic_DNA"/>
</dbReference>
<reference evidence="1 2" key="1">
    <citation type="submission" date="2021-08" db="EMBL/GenBank/DDBJ databases">
        <title>Devosia salina sp. nov., isolated from the South China Sea sediment.</title>
        <authorList>
            <person name="Zhou Z."/>
        </authorList>
    </citation>
    <scope>NUCLEOTIDE SEQUENCE [LARGE SCALE GENOMIC DNA]</scope>
    <source>
        <strain evidence="1 2">SCS-3</strain>
    </source>
</reference>
<evidence type="ECO:0000313" key="2">
    <source>
        <dbReference type="Proteomes" id="UP000825799"/>
    </source>
</evidence>
<organism evidence="1 2">
    <name type="scientific">Devosia salina</name>
    <dbReference type="NCBI Taxonomy" id="2860336"/>
    <lineage>
        <taxon>Bacteria</taxon>
        <taxon>Pseudomonadati</taxon>
        <taxon>Pseudomonadota</taxon>
        <taxon>Alphaproteobacteria</taxon>
        <taxon>Hyphomicrobiales</taxon>
        <taxon>Devosiaceae</taxon>
        <taxon>Devosia</taxon>
    </lineage>
</organism>
<dbReference type="Proteomes" id="UP000825799">
    <property type="component" value="Chromosome"/>
</dbReference>
<evidence type="ECO:0000313" key="1">
    <source>
        <dbReference type="EMBL" id="QYO78401.1"/>
    </source>
</evidence>
<accession>A0ABX8WI61</accession>
<keyword evidence="2" id="KW-1185">Reference proteome</keyword>
<proteinExistence type="predicted"/>
<dbReference type="RefSeq" id="WP_220306871.1">
    <property type="nucleotide sequence ID" value="NZ_CP080590.1"/>
</dbReference>
<sequence>MNSRNHIAIRRRADGSYDLGKHDERWNEIRSRLFDVNPMHRGEFCGSVMRAVWMCIFDEPHLLDQRAGIRIHDDRGYVRPLSHLILDLVRLAQQPMTPGRAYYLIREILGSDNLGDRIMSAANTRGLLFEQQFGNEEAA</sequence>
<protein>
    <submittedName>
        <fullName evidence="1">Uncharacterized protein</fullName>
    </submittedName>
</protein>
<gene>
    <name evidence="1" type="ORF">K1X15_07600</name>
</gene>